<dbReference type="PANTHER" id="PTHR33254">
    <property type="entry name" value="4-HYDROXY-4-METHYL-2-OXOGLUTARATE ALDOLASE 3-RELATED"/>
    <property type="match status" value="1"/>
</dbReference>
<evidence type="ECO:0000256" key="7">
    <source>
        <dbReference type="ARBA" id="ARBA00016549"/>
    </source>
</evidence>
<dbReference type="Gene3D" id="3.50.30.40">
    <property type="entry name" value="Ribonuclease E inhibitor RraA/RraA-like"/>
    <property type="match status" value="1"/>
</dbReference>
<comment type="function">
    <text evidence="8">Catalyzes the aldol cleavage of 4-hydroxy-4-methyl-2-oxoglutarate (HMG) into 2 molecules of pyruvate. Also contains a secondary oxaloacetate (OAA) decarboxylase activity due to the common pyruvate enolate transition state formed following C-C bond cleavage in the retro-aldol and decarboxylation reactions.</text>
</comment>
<dbReference type="EMBL" id="REFW01000002">
    <property type="protein sequence ID" value="RMB60232.1"/>
    <property type="molecule type" value="Genomic_DNA"/>
</dbReference>
<dbReference type="GO" id="GO:0008948">
    <property type="term" value="F:oxaloacetate decarboxylase activity"/>
    <property type="evidence" value="ECO:0007669"/>
    <property type="project" value="UniProtKB-EC"/>
</dbReference>
<dbReference type="OrthoDB" id="9805307at2"/>
<evidence type="ECO:0000313" key="14">
    <source>
        <dbReference type="Proteomes" id="UP000275256"/>
    </source>
</evidence>
<feature type="binding site" evidence="12">
    <location>
        <position position="159"/>
    </location>
    <ligand>
        <name>Mg(2+)</name>
        <dbReference type="ChEBI" id="CHEBI:18420"/>
    </ligand>
</feature>
<evidence type="ECO:0000256" key="4">
    <source>
        <dbReference type="ARBA" id="ARBA00011233"/>
    </source>
</evidence>
<keyword evidence="12" id="KW-0479">Metal-binding</keyword>
<evidence type="ECO:0000256" key="6">
    <source>
        <dbReference type="ARBA" id="ARBA00012947"/>
    </source>
</evidence>
<comment type="cofactor">
    <cofactor evidence="2">
        <name>a divalent metal cation</name>
        <dbReference type="ChEBI" id="CHEBI:60240"/>
    </cofactor>
</comment>
<comment type="similarity">
    <text evidence="3">Belongs to the class II aldolase/RraA-like family.</text>
</comment>
<evidence type="ECO:0000256" key="3">
    <source>
        <dbReference type="ARBA" id="ARBA00008621"/>
    </source>
</evidence>
<dbReference type="GO" id="GO:0047443">
    <property type="term" value="F:4-hydroxy-4-methyl-2-oxoglutarate aldolase activity"/>
    <property type="evidence" value="ECO:0007669"/>
    <property type="project" value="UniProtKB-EC"/>
</dbReference>
<comment type="cofactor">
    <cofactor evidence="12">
        <name>Mg(2+)</name>
        <dbReference type="ChEBI" id="CHEBI:18420"/>
    </cofactor>
</comment>
<sequence>MHIQPGLETIQAMTDQWHGDRFDDGRPRVPDAVLEELRTATIEQVWQVLWDAGYEHQFEGDWLVTHPGRRLVGRAVTAQFLPRRPDLDDVMVETANREGRPTRSDNQNWLVVESLVDGDVMVVDIFGKIYEGTVIGDQLGTAIDSKTKAGAVIHGGIRDLEGITSLSNSVVYYRGTDPTPIRKVTLAGLNIPVRIGGATAMPGDVVLGTPAGVLFIPPHLAEEAAQQGAATRRRDLFAKGRLAEGRYSTSQIDVEIWAEDIEIDYLSWSSAQG</sequence>
<reference evidence="13 14" key="1">
    <citation type="submission" date="2018-10" db="EMBL/GenBank/DDBJ databases">
        <title>Tessaracoccus antarcticuss sp. nov., isolated from sediment.</title>
        <authorList>
            <person name="Zhou L.Y."/>
            <person name="Du Z.J."/>
        </authorList>
    </citation>
    <scope>NUCLEOTIDE SEQUENCE [LARGE SCALE GENOMIC DNA]</scope>
    <source>
        <strain evidence="13 14">JDX10</strain>
    </source>
</reference>
<evidence type="ECO:0000256" key="2">
    <source>
        <dbReference type="ARBA" id="ARBA00001968"/>
    </source>
</evidence>
<name>A0A3M0GC79_9ACTN</name>
<evidence type="ECO:0000256" key="10">
    <source>
        <dbReference type="ARBA" id="ARBA00032305"/>
    </source>
</evidence>
<dbReference type="PANTHER" id="PTHR33254:SF16">
    <property type="entry name" value="BLR3842 PROTEIN"/>
    <property type="match status" value="1"/>
</dbReference>
<protein>
    <recommendedName>
        <fullName evidence="7">Putative 4-hydroxy-4-methyl-2-oxoglutarate aldolase</fullName>
        <ecNumber evidence="6">4.1.1.112</ecNumber>
        <ecNumber evidence="5">4.1.3.17</ecNumber>
    </recommendedName>
    <alternativeName>
        <fullName evidence="10">Oxaloacetate decarboxylase</fullName>
    </alternativeName>
    <alternativeName>
        <fullName evidence="9">RraA-like protein</fullName>
    </alternativeName>
</protein>
<evidence type="ECO:0000313" key="13">
    <source>
        <dbReference type="EMBL" id="RMB60232.1"/>
    </source>
</evidence>
<dbReference type="Proteomes" id="UP000275256">
    <property type="component" value="Unassembled WGS sequence"/>
</dbReference>
<evidence type="ECO:0000256" key="11">
    <source>
        <dbReference type="ARBA" id="ARBA00047973"/>
    </source>
</evidence>
<dbReference type="SUPFAM" id="SSF89562">
    <property type="entry name" value="RraA-like"/>
    <property type="match status" value="1"/>
</dbReference>
<evidence type="ECO:0000256" key="9">
    <source>
        <dbReference type="ARBA" id="ARBA00030169"/>
    </source>
</evidence>
<comment type="subunit">
    <text evidence="4">Homotrimer.</text>
</comment>
<comment type="caution">
    <text evidence="13">The sequence shown here is derived from an EMBL/GenBank/DDBJ whole genome shotgun (WGS) entry which is preliminary data.</text>
</comment>
<keyword evidence="14" id="KW-1185">Reference proteome</keyword>
<gene>
    <name evidence="13" type="ORF">EAX62_11170</name>
</gene>
<proteinExistence type="inferred from homology"/>
<organism evidence="13 14">
    <name type="scientific">Tessaracoccus antarcticus</name>
    <dbReference type="NCBI Taxonomy" id="2479848"/>
    <lineage>
        <taxon>Bacteria</taxon>
        <taxon>Bacillati</taxon>
        <taxon>Actinomycetota</taxon>
        <taxon>Actinomycetes</taxon>
        <taxon>Propionibacteriales</taxon>
        <taxon>Propionibacteriaceae</taxon>
        <taxon>Tessaracoccus</taxon>
    </lineage>
</organism>
<feature type="binding site" evidence="12">
    <location>
        <position position="158"/>
    </location>
    <ligand>
        <name>substrate</name>
    </ligand>
</feature>
<evidence type="ECO:0000256" key="12">
    <source>
        <dbReference type="PIRSR" id="PIRSR605493-1"/>
    </source>
</evidence>
<keyword evidence="12" id="KW-0460">Magnesium</keyword>
<dbReference type="InterPro" id="IPR005493">
    <property type="entry name" value="RraA/RraA-like"/>
</dbReference>
<accession>A0A3M0GC79</accession>
<dbReference type="InterPro" id="IPR036704">
    <property type="entry name" value="RraA/RraA-like_sf"/>
</dbReference>
<comment type="catalytic activity">
    <reaction evidence="1">
        <text>4-hydroxy-4-methyl-2-oxoglutarate = 2 pyruvate</text>
        <dbReference type="Rhea" id="RHEA:22748"/>
        <dbReference type="ChEBI" id="CHEBI:15361"/>
        <dbReference type="ChEBI" id="CHEBI:58276"/>
        <dbReference type="EC" id="4.1.3.17"/>
    </reaction>
</comment>
<feature type="binding site" evidence="12">
    <location>
        <begin position="136"/>
        <end position="139"/>
    </location>
    <ligand>
        <name>substrate</name>
    </ligand>
</feature>
<comment type="catalytic activity">
    <reaction evidence="11">
        <text>oxaloacetate + H(+) = pyruvate + CO2</text>
        <dbReference type="Rhea" id="RHEA:15641"/>
        <dbReference type="ChEBI" id="CHEBI:15361"/>
        <dbReference type="ChEBI" id="CHEBI:15378"/>
        <dbReference type="ChEBI" id="CHEBI:16452"/>
        <dbReference type="ChEBI" id="CHEBI:16526"/>
        <dbReference type="EC" id="4.1.1.112"/>
    </reaction>
</comment>
<dbReference type="GO" id="GO:0046872">
    <property type="term" value="F:metal ion binding"/>
    <property type="evidence" value="ECO:0007669"/>
    <property type="project" value="UniProtKB-KW"/>
</dbReference>
<dbReference type="EC" id="4.1.3.17" evidence="5"/>
<dbReference type="Pfam" id="PF03737">
    <property type="entry name" value="RraA-like"/>
    <property type="match status" value="1"/>
</dbReference>
<dbReference type="EC" id="4.1.1.112" evidence="6"/>
<evidence type="ECO:0000256" key="1">
    <source>
        <dbReference type="ARBA" id="ARBA00001342"/>
    </source>
</evidence>
<evidence type="ECO:0000256" key="5">
    <source>
        <dbReference type="ARBA" id="ARBA00012213"/>
    </source>
</evidence>
<dbReference type="AlphaFoldDB" id="A0A3M0GC79"/>
<evidence type="ECO:0000256" key="8">
    <source>
        <dbReference type="ARBA" id="ARBA00025046"/>
    </source>
</evidence>